<evidence type="ECO:0000313" key="1">
    <source>
        <dbReference type="EMBL" id="TQL61635.1"/>
    </source>
</evidence>
<sequence>MDLYIAVSPVPEHGHWQAALVPPAEASDPTRAVRDITTRADITALQQEWNVSEVRYADEMEPEDIPAG</sequence>
<dbReference type="AlphaFoldDB" id="A0A542ZMS7"/>
<protein>
    <submittedName>
        <fullName evidence="1">Uncharacterized protein</fullName>
    </submittedName>
</protein>
<name>A0A542ZMS7_9MICO</name>
<gene>
    <name evidence="1" type="ORF">FB474_3049</name>
</gene>
<keyword evidence="2" id="KW-1185">Reference proteome</keyword>
<accession>A0A542ZMS7</accession>
<dbReference type="EMBL" id="VFOQ01000001">
    <property type="protein sequence ID" value="TQL61635.1"/>
    <property type="molecule type" value="Genomic_DNA"/>
</dbReference>
<proteinExistence type="predicted"/>
<comment type="caution">
    <text evidence="1">The sequence shown here is derived from an EMBL/GenBank/DDBJ whole genome shotgun (WGS) entry which is preliminary data.</text>
</comment>
<reference evidence="1 2" key="1">
    <citation type="submission" date="2019-06" db="EMBL/GenBank/DDBJ databases">
        <title>Sequencing the genomes of 1000 actinobacteria strains.</title>
        <authorList>
            <person name="Klenk H.-P."/>
        </authorList>
    </citation>
    <scope>NUCLEOTIDE SEQUENCE [LARGE SCALE GENOMIC DNA]</scope>
    <source>
        <strain evidence="1 2">DSM 18082</strain>
    </source>
</reference>
<evidence type="ECO:0000313" key="2">
    <source>
        <dbReference type="Proteomes" id="UP000319514"/>
    </source>
</evidence>
<organism evidence="1 2">
    <name type="scientific">Oryzihumus leptocrescens</name>
    <dbReference type="NCBI Taxonomy" id="297536"/>
    <lineage>
        <taxon>Bacteria</taxon>
        <taxon>Bacillati</taxon>
        <taxon>Actinomycetota</taxon>
        <taxon>Actinomycetes</taxon>
        <taxon>Micrococcales</taxon>
        <taxon>Intrasporangiaceae</taxon>
        <taxon>Oryzihumus</taxon>
    </lineage>
</organism>
<dbReference type="RefSeq" id="WP_141789388.1">
    <property type="nucleotide sequence ID" value="NZ_BAAAKX010000018.1"/>
</dbReference>
<dbReference type="Proteomes" id="UP000319514">
    <property type="component" value="Unassembled WGS sequence"/>
</dbReference>